<proteinExistence type="predicted"/>
<gene>
    <name evidence="1" type="ORF">NP493_87g00021</name>
</gene>
<name>A0AAD9P8W8_RIDPI</name>
<protein>
    <recommendedName>
        <fullName evidence="3">Tick transposon</fullName>
    </recommendedName>
</protein>
<evidence type="ECO:0000313" key="2">
    <source>
        <dbReference type="Proteomes" id="UP001209878"/>
    </source>
</evidence>
<accession>A0AAD9P8W8</accession>
<keyword evidence="2" id="KW-1185">Reference proteome</keyword>
<dbReference type="Proteomes" id="UP001209878">
    <property type="component" value="Unassembled WGS sequence"/>
</dbReference>
<reference evidence="1" key="1">
    <citation type="journal article" date="2023" name="Mol. Biol. Evol.">
        <title>Third-Generation Sequencing Reveals the Adaptive Role of the Epigenome in Three Deep-Sea Polychaetes.</title>
        <authorList>
            <person name="Perez M."/>
            <person name="Aroh O."/>
            <person name="Sun Y."/>
            <person name="Lan Y."/>
            <person name="Juniper S.K."/>
            <person name="Young C.R."/>
            <person name="Angers B."/>
            <person name="Qian P.Y."/>
        </authorList>
    </citation>
    <scope>NUCLEOTIDE SEQUENCE</scope>
    <source>
        <strain evidence="1">R07B-5</strain>
    </source>
</reference>
<evidence type="ECO:0000313" key="1">
    <source>
        <dbReference type="EMBL" id="KAK2190157.1"/>
    </source>
</evidence>
<dbReference type="EMBL" id="JAODUO010000086">
    <property type="protein sequence ID" value="KAK2190157.1"/>
    <property type="molecule type" value="Genomic_DNA"/>
</dbReference>
<organism evidence="1 2">
    <name type="scientific">Ridgeia piscesae</name>
    <name type="common">Tubeworm</name>
    <dbReference type="NCBI Taxonomy" id="27915"/>
    <lineage>
        <taxon>Eukaryota</taxon>
        <taxon>Metazoa</taxon>
        <taxon>Spiralia</taxon>
        <taxon>Lophotrochozoa</taxon>
        <taxon>Annelida</taxon>
        <taxon>Polychaeta</taxon>
        <taxon>Sedentaria</taxon>
        <taxon>Canalipalpata</taxon>
        <taxon>Sabellida</taxon>
        <taxon>Siboglinidae</taxon>
        <taxon>Ridgeia</taxon>
    </lineage>
</organism>
<evidence type="ECO:0008006" key="3">
    <source>
        <dbReference type="Google" id="ProtNLM"/>
    </source>
</evidence>
<sequence>MLLSLSLQRVQAPKCLGVLIDESLNWKNHINLVKAKLSKVASVIYKVSHCIDNSSMRILYCSLFLHHLMYCCEIWVNTYVTNIQCSILIQKRVIRLIHSVNRCDHTNNLFYEYRILKFSDIVELKQFYLCLMPIIMFCHTIFNSCS</sequence>
<comment type="caution">
    <text evidence="1">The sequence shown here is derived from an EMBL/GenBank/DDBJ whole genome shotgun (WGS) entry which is preliminary data.</text>
</comment>
<dbReference type="AlphaFoldDB" id="A0AAD9P8W8"/>